<dbReference type="GO" id="GO:0016740">
    <property type="term" value="F:transferase activity"/>
    <property type="evidence" value="ECO:0007669"/>
    <property type="project" value="UniProtKB-KW"/>
</dbReference>
<dbReference type="Proteomes" id="UP000245539">
    <property type="component" value="Unassembled WGS sequence"/>
</dbReference>
<evidence type="ECO:0000313" key="3">
    <source>
        <dbReference type="EMBL" id="PWQ92359.1"/>
    </source>
</evidence>
<accession>A0A317C1X1</accession>
<dbReference type="OrthoDB" id="9782992at2"/>
<keyword evidence="4" id="KW-1185">Reference proteome</keyword>
<dbReference type="SUPFAM" id="SSF52833">
    <property type="entry name" value="Thioredoxin-like"/>
    <property type="match status" value="1"/>
</dbReference>
<reference evidence="3 4" key="1">
    <citation type="submission" date="2018-05" db="EMBL/GenBank/DDBJ databases">
        <title>Leucothrix arctica sp. nov., isolated from Arctic seawater.</title>
        <authorList>
            <person name="Choi A."/>
            <person name="Baek K."/>
        </authorList>
    </citation>
    <scope>NUCLEOTIDE SEQUENCE [LARGE SCALE GENOMIC DNA]</scope>
    <source>
        <strain evidence="3 4">JCM 18388</strain>
    </source>
</reference>
<dbReference type="SUPFAM" id="SSF47616">
    <property type="entry name" value="GST C-terminal domain-like"/>
    <property type="match status" value="1"/>
</dbReference>
<dbReference type="SFLD" id="SFLDS00019">
    <property type="entry name" value="Glutathione_Transferase_(cytos"/>
    <property type="match status" value="1"/>
</dbReference>
<dbReference type="PANTHER" id="PTHR43968">
    <property type="match status" value="1"/>
</dbReference>
<dbReference type="InterPro" id="IPR036282">
    <property type="entry name" value="Glutathione-S-Trfase_C_sf"/>
</dbReference>
<name>A0A317C1X1_9GAMM</name>
<dbReference type="InterPro" id="IPR050983">
    <property type="entry name" value="GST_Omega/HSP26"/>
</dbReference>
<evidence type="ECO:0000259" key="1">
    <source>
        <dbReference type="PROSITE" id="PS50404"/>
    </source>
</evidence>
<feature type="domain" description="GST N-terminal" evidence="1">
    <location>
        <begin position="5"/>
        <end position="83"/>
    </location>
</feature>
<gene>
    <name evidence="3" type="ORF">DKW60_21695</name>
</gene>
<dbReference type="EMBL" id="QGKM01000095">
    <property type="protein sequence ID" value="PWQ92359.1"/>
    <property type="molecule type" value="Genomic_DNA"/>
</dbReference>
<dbReference type="PANTHER" id="PTHR43968:SF6">
    <property type="entry name" value="GLUTATHIONE S-TRANSFERASE OMEGA"/>
    <property type="match status" value="1"/>
</dbReference>
<sequence length="221" mass="25185">MEIPMSIKLISFPSCPYVQRSVMLLEKLGRVYEVEYIDLANPPEWFLDISPLGKVPVLQIDDTVLFESHVILEYLNEVAEVNYHPADPLEKARHRAMMEFGSAMLGSQWMTMAAKDEAGLAKHLGALQDLMKTLESSIEPAPFYAGAELHIIDFSFAPLLQRLEIVKRHFEPTLFDDFPKIEAWTQAITELDVLKTSAVPDLEERILLAMKNMDSYLFNRA</sequence>
<dbReference type="Gene3D" id="3.40.30.10">
    <property type="entry name" value="Glutaredoxin"/>
    <property type="match status" value="1"/>
</dbReference>
<feature type="domain" description="GST C-terminal" evidence="2">
    <location>
        <begin position="87"/>
        <end position="217"/>
    </location>
</feature>
<dbReference type="InterPro" id="IPR004045">
    <property type="entry name" value="Glutathione_S-Trfase_N"/>
</dbReference>
<proteinExistence type="predicted"/>
<dbReference type="InterPro" id="IPR010987">
    <property type="entry name" value="Glutathione-S-Trfase_C-like"/>
</dbReference>
<dbReference type="Pfam" id="PF13409">
    <property type="entry name" value="GST_N_2"/>
    <property type="match status" value="1"/>
</dbReference>
<dbReference type="CDD" id="cd00299">
    <property type="entry name" value="GST_C_family"/>
    <property type="match status" value="1"/>
</dbReference>
<dbReference type="CDD" id="cd00570">
    <property type="entry name" value="GST_N_family"/>
    <property type="match status" value="1"/>
</dbReference>
<evidence type="ECO:0000259" key="2">
    <source>
        <dbReference type="PROSITE" id="PS50405"/>
    </source>
</evidence>
<dbReference type="SFLD" id="SFLDG00358">
    <property type="entry name" value="Main_(cytGST)"/>
    <property type="match status" value="1"/>
</dbReference>
<dbReference type="PROSITE" id="PS50404">
    <property type="entry name" value="GST_NTER"/>
    <property type="match status" value="1"/>
</dbReference>
<evidence type="ECO:0000313" key="4">
    <source>
        <dbReference type="Proteomes" id="UP000245539"/>
    </source>
</evidence>
<dbReference type="PROSITE" id="PS50405">
    <property type="entry name" value="GST_CTER"/>
    <property type="match status" value="1"/>
</dbReference>
<organism evidence="3 4">
    <name type="scientific">Leucothrix pacifica</name>
    <dbReference type="NCBI Taxonomy" id="1247513"/>
    <lineage>
        <taxon>Bacteria</taxon>
        <taxon>Pseudomonadati</taxon>
        <taxon>Pseudomonadota</taxon>
        <taxon>Gammaproteobacteria</taxon>
        <taxon>Thiotrichales</taxon>
        <taxon>Thiotrichaceae</taxon>
        <taxon>Leucothrix</taxon>
    </lineage>
</organism>
<dbReference type="AlphaFoldDB" id="A0A317C1X1"/>
<dbReference type="InterPro" id="IPR040079">
    <property type="entry name" value="Glutathione_S-Trfase"/>
</dbReference>
<dbReference type="Pfam" id="PF13410">
    <property type="entry name" value="GST_C_2"/>
    <property type="match status" value="1"/>
</dbReference>
<dbReference type="GO" id="GO:0005737">
    <property type="term" value="C:cytoplasm"/>
    <property type="evidence" value="ECO:0007669"/>
    <property type="project" value="TreeGrafter"/>
</dbReference>
<dbReference type="Gene3D" id="1.20.1050.10">
    <property type="match status" value="1"/>
</dbReference>
<keyword evidence="3" id="KW-0808">Transferase</keyword>
<comment type="caution">
    <text evidence="3">The sequence shown here is derived from an EMBL/GenBank/DDBJ whole genome shotgun (WGS) entry which is preliminary data.</text>
</comment>
<dbReference type="InterPro" id="IPR036249">
    <property type="entry name" value="Thioredoxin-like_sf"/>
</dbReference>
<protein>
    <submittedName>
        <fullName evidence="3">Glutathione S-transferase family protein</fullName>
    </submittedName>
</protein>